<dbReference type="PANTHER" id="PTHR25465:SF14">
    <property type="entry name" value="E3 UBIQUITIN-PROTEIN LIGASE TRIM65"/>
    <property type="match status" value="1"/>
</dbReference>
<dbReference type="AlphaFoldDB" id="A0AAV1FQ95"/>
<organism evidence="5 6">
    <name type="scientific">Xyrichtys novacula</name>
    <name type="common">Pearly razorfish</name>
    <name type="synonym">Hemipteronotus novacula</name>
    <dbReference type="NCBI Taxonomy" id="13765"/>
    <lineage>
        <taxon>Eukaryota</taxon>
        <taxon>Metazoa</taxon>
        <taxon>Chordata</taxon>
        <taxon>Craniata</taxon>
        <taxon>Vertebrata</taxon>
        <taxon>Euteleostomi</taxon>
        <taxon>Actinopterygii</taxon>
        <taxon>Neopterygii</taxon>
        <taxon>Teleostei</taxon>
        <taxon>Neoteleostei</taxon>
        <taxon>Acanthomorphata</taxon>
        <taxon>Eupercaria</taxon>
        <taxon>Labriformes</taxon>
        <taxon>Labridae</taxon>
        <taxon>Xyrichtys</taxon>
    </lineage>
</organism>
<evidence type="ECO:0000256" key="2">
    <source>
        <dbReference type="ARBA" id="ARBA00022771"/>
    </source>
</evidence>
<keyword evidence="6" id="KW-1185">Reference proteome</keyword>
<proteinExistence type="predicted"/>
<keyword evidence="1" id="KW-0479">Metal-binding</keyword>
<dbReference type="GO" id="GO:0008270">
    <property type="term" value="F:zinc ion binding"/>
    <property type="evidence" value="ECO:0007669"/>
    <property type="project" value="UniProtKB-KW"/>
</dbReference>
<dbReference type="EMBL" id="OY660871">
    <property type="protein sequence ID" value="CAJ1063139.1"/>
    <property type="molecule type" value="Genomic_DNA"/>
</dbReference>
<feature type="domain" description="B30.2/SPRY" evidence="4">
    <location>
        <begin position="1"/>
        <end position="134"/>
    </location>
</feature>
<dbReference type="InterPro" id="IPR013320">
    <property type="entry name" value="ConA-like_dom_sf"/>
</dbReference>
<protein>
    <submittedName>
        <fullName evidence="5">NLR family CARD domain-containing protein 3-like</fullName>
    </submittedName>
</protein>
<dbReference type="PANTHER" id="PTHR25465">
    <property type="entry name" value="B-BOX DOMAIN CONTAINING"/>
    <property type="match status" value="1"/>
</dbReference>
<sequence>MSTEGLDKRHYWEVEWEGKWAGIGVAYKDMKRKGHDNERLMGYNENSWSLHCSGRGYRAYHNFESVVTGVPFGGCRGLAVYLDWPAGMLSFYRVCPERSLTHLHTFFTRFTKPLYPIFRVWCKDSSVRLCQTSD</sequence>
<dbReference type="InterPro" id="IPR003877">
    <property type="entry name" value="SPRY_dom"/>
</dbReference>
<dbReference type="InterPro" id="IPR043136">
    <property type="entry name" value="B30.2/SPRY_sf"/>
</dbReference>
<dbReference type="InterPro" id="IPR051051">
    <property type="entry name" value="E3_ubiq-ligase_TRIM/RNF"/>
</dbReference>
<dbReference type="InterPro" id="IPR001870">
    <property type="entry name" value="B30.2/SPRY"/>
</dbReference>
<accession>A0AAV1FQ95</accession>
<evidence type="ECO:0000256" key="1">
    <source>
        <dbReference type="ARBA" id="ARBA00022723"/>
    </source>
</evidence>
<dbReference type="Pfam" id="PF00622">
    <property type="entry name" value="SPRY"/>
    <property type="match status" value="1"/>
</dbReference>
<evidence type="ECO:0000313" key="5">
    <source>
        <dbReference type="EMBL" id="CAJ1063139.1"/>
    </source>
</evidence>
<dbReference type="PROSITE" id="PS50188">
    <property type="entry name" value="B302_SPRY"/>
    <property type="match status" value="1"/>
</dbReference>
<dbReference type="SMART" id="SM00449">
    <property type="entry name" value="SPRY"/>
    <property type="match status" value="1"/>
</dbReference>
<evidence type="ECO:0000313" key="6">
    <source>
        <dbReference type="Proteomes" id="UP001178508"/>
    </source>
</evidence>
<dbReference type="Proteomes" id="UP001178508">
    <property type="component" value="Chromosome 8"/>
</dbReference>
<gene>
    <name evidence="5" type="ORF">XNOV1_A011732</name>
</gene>
<evidence type="ECO:0000259" key="4">
    <source>
        <dbReference type="PROSITE" id="PS50188"/>
    </source>
</evidence>
<dbReference type="Gene3D" id="2.60.120.920">
    <property type="match status" value="1"/>
</dbReference>
<keyword evidence="2" id="KW-0863">Zinc-finger</keyword>
<evidence type="ECO:0000256" key="3">
    <source>
        <dbReference type="ARBA" id="ARBA00022833"/>
    </source>
</evidence>
<reference evidence="5" key="1">
    <citation type="submission" date="2023-08" db="EMBL/GenBank/DDBJ databases">
        <authorList>
            <person name="Alioto T."/>
            <person name="Alioto T."/>
            <person name="Gomez Garrido J."/>
        </authorList>
    </citation>
    <scope>NUCLEOTIDE SEQUENCE</scope>
</reference>
<name>A0AAV1FQ95_XYRNO</name>
<keyword evidence="3" id="KW-0862">Zinc</keyword>
<dbReference type="SUPFAM" id="SSF49899">
    <property type="entry name" value="Concanavalin A-like lectins/glucanases"/>
    <property type="match status" value="1"/>
</dbReference>